<dbReference type="GO" id="GO:0016861">
    <property type="term" value="F:intramolecular oxidoreductase activity, interconverting aldoses and ketoses"/>
    <property type="evidence" value="ECO:0007669"/>
    <property type="project" value="InterPro"/>
</dbReference>
<protein>
    <recommendedName>
        <fullName evidence="5">Sugar isomerase</fullName>
    </recommendedName>
</protein>
<dbReference type="Proteomes" id="UP001431776">
    <property type="component" value="Unassembled WGS sequence"/>
</dbReference>
<dbReference type="InterPro" id="IPR006311">
    <property type="entry name" value="TAT_signal"/>
</dbReference>
<keyword evidence="4" id="KW-1185">Reference proteome</keyword>
<evidence type="ECO:0000313" key="4">
    <source>
        <dbReference type="Proteomes" id="UP001431776"/>
    </source>
</evidence>
<sequence length="511" mass="57284">MASDEINRREFIGLSAAGVAGSVLGLRPAAADATQQESWDPTAPMVVTGKALRVQPVLMYRVAQRREATSWKSWGGVQDDQAAESECGRITEELRTLATQAGFPVEMLPVVKARSPEEAARVHQNDYDCVIVYPATGSGETLKACFAQRKDRDTLVFVRHRSGPSYYWYEALSTRYLASGSAQFLQNSCLDHGPVHVDDVVVDDCGKLLWRLRALYGIKNFVGARIVALGGPWGKYAPDAPQVARDRYRLNIIDVPYDEVSGRIEVALRDKDRLRMAQRMAETYLALPDTTLMTDKEFVTNAFLLHGLFKDLMREHEAPAFTIRECMTTILPIARTTPCLTLGLLNDEGLIAFCESDFVIIPAGILLHYITGKPVFMHNSTFPHDRIVTAAHCSAPRRLDGVHYEPVRIMTHYESEYGAAPKVEIPVGRQVTFVDPEYSTRRWIGFTGVVKSNPFYEVCRSQQDVEIQGDWKKLCSEVRDSHWMMAYGDHLKELGYAARKIGIDWTDLSTA</sequence>
<dbReference type="RefSeq" id="WP_349243272.1">
    <property type="nucleotide sequence ID" value="NZ_JASCXX010000002.1"/>
</dbReference>
<keyword evidence="1" id="KW-0413">Isomerase</keyword>
<keyword evidence="2" id="KW-0119">Carbohydrate metabolism</keyword>
<reference evidence="3" key="1">
    <citation type="submission" date="2023-05" db="EMBL/GenBank/DDBJ databases">
        <title>Anaerotaeda fermentans gen. nov., sp. nov., a novel anaerobic planctomycete of the new family within the order Sedimentisphaerales isolated from Taman Peninsula, Russia.</title>
        <authorList>
            <person name="Khomyakova M.A."/>
            <person name="Merkel A.Y."/>
            <person name="Slobodkin A.I."/>
        </authorList>
    </citation>
    <scope>NUCLEOTIDE SEQUENCE</scope>
    <source>
        <strain evidence="3">M17dextr</strain>
    </source>
</reference>
<accession>A0AAW6TQB1</accession>
<organism evidence="3 4">
    <name type="scientific">Anaerobaca lacustris</name>
    <dbReference type="NCBI Taxonomy" id="3044600"/>
    <lineage>
        <taxon>Bacteria</taxon>
        <taxon>Pseudomonadati</taxon>
        <taxon>Planctomycetota</taxon>
        <taxon>Phycisphaerae</taxon>
        <taxon>Sedimentisphaerales</taxon>
        <taxon>Anaerobacaceae</taxon>
        <taxon>Anaerobaca</taxon>
    </lineage>
</organism>
<dbReference type="GO" id="GO:0005996">
    <property type="term" value="P:monosaccharide metabolic process"/>
    <property type="evidence" value="ECO:0007669"/>
    <property type="project" value="InterPro"/>
</dbReference>
<proteinExistence type="predicted"/>
<dbReference type="PROSITE" id="PS51318">
    <property type="entry name" value="TAT"/>
    <property type="match status" value="1"/>
</dbReference>
<evidence type="ECO:0008006" key="5">
    <source>
        <dbReference type="Google" id="ProtNLM"/>
    </source>
</evidence>
<evidence type="ECO:0000256" key="2">
    <source>
        <dbReference type="ARBA" id="ARBA00023277"/>
    </source>
</evidence>
<dbReference type="PANTHER" id="PTHR36120">
    <property type="entry name" value="FUCOSE ISOMERASE"/>
    <property type="match status" value="1"/>
</dbReference>
<comment type="caution">
    <text evidence="3">The sequence shown here is derived from an EMBL/GenBank/DDBJ whole genome shotgun (WGS) entry which is preliminary data.</text>
</comment>
<dbReference type="AlphaFoldDB" id="A0AAW6TQB1"/>
<dbReference type="SUPFAM" id="SSF53743">
    <property type="entry name" value="FucI/AraA N-terminal and middle domains"/>
    <property type="match status" value="1"/>
</dbReference>
<evidence type="ECO:0000256" key="1">
    <source>
        <dbReference type="ARBA" id="ARBA00023235"/>
    </source>
</evidence>
<name>A0AAW6TQB1_9BACT</name>
<dbReference type="GO" id="GO:0005737">
    <property type="term" value="C:cytoplasm"/>
    <property type="evidence" value="ECO:0007669"/>
    <property type="project" value="InterPro"/>
</dbReference>
<evidence type="ECO:0000313" key="3">
    <source>
        <dbReference type="EMBL" id="MDI6447861.1"/>
    </source>
</evidence>
<dbReference type="EMBL" id="JASCXX010000002">
    <property type="protein sequence ID" value="MDI6447861.1"/>
    <property type="molecule type" value="Genomic_DNA"/>
</dbReference>
<gene>
    <name evidence="3" type="ORF">QJ522_02300</name>
</gene>
<dbReference type="PANTHER" id="PTHR36120:SF1">
    <property type="entry name" value="L-FUCOSE ISOMERASE C-TERMINAL DOMAIN-CONTAINING PROTEIN"/>
    <property type="match status" value="1"/>
</dbReference>
<dbReference type="InterPro" id="IPR009015">
    <property type="entry name" value="Fucose_isomerase_N/cen_sf"/>
</dbReference>